<accession>A0A917BNL5</accession>
<proteinExistence type="predicted"/>
<name>A0A917BNL5_9ACTN</name>
<dbReference type="AlphaFoldDB" id="A0A917BNL5"/>
<evidence type="ECO:0000313" key="1">
    <source>
        <dbReference type="EMBL" id="GGF50907.1"/>
    </source>
</evidence>
<keyword evidence="2" id="KW-1185">Reference proteome</keyword>
<reference evidence="1" key="1">
    <citation type="journal article" date="2014" name="Int. J. Syst. Evol. Microbiol.">
        <title>Complete genome sequence of Corynebacterium casei LMG S-19264T (=DSM 44701T), isolated from a smear-ripened cheese.</title>
        <authorList>
            <consortium name="US DOE Joint Genome Institute (JGI-PGF)"/>
            <person name="Walter F."/>
            <person name="Albersmeier A."/>
            <person name="Kalinowski J."/>
            <person name="Ruckert C."/>
        </authorList>
    </citation>
    <scope>NUCLEOTIDE SEQUENCE</scope>
    <source>
        <strain evidence="1">CGMCC 1.16067</strain>
    </source>
</reference>
<protein>
    <submittedName>
        <fullName evidence="1">Uncharacterized protein</fullName>
    </submittedName>
</protein>
<dbReference type="RefSeq" id="WP_188780163.1">
    <property type="nucleotide sequence ID" value="NZ_BMKQ01000001.1"/>
</dbReference>
<comment type="caution">
    <text evidence="1">The sequence shown here is derived from an EMBL/GenBank/DDBJ whole genome shotgun (WGS) entry which is preliminary data.</text>
</comment>
<sequence>MRLSGSAPVTWPDRAAVERWWTQQLADLDALEVGGDGVVHIPDAWGLGAEVRLVSGTHLSPGASYVLQGPALADTPRVTADVEGSTGFRTARLAMADDSGQTMQATVDGLDRSVSVSATSTHPFLRGTLEVRPEPAAPLDLDLRLRWLGVRLHAEAVDGVLSLQLRLTARGLWWPLVAPAIAVLGRTDGGSIQNLVEAWAGELTAVAEGREPTVSDGKTTTAPRASRPLTRDDLRLRWLRSPRTLWKHLRSAP</sequence>
<gene>
    <name evidence="1" type="ORF">GCM10011519_26110</name>
</gene>
<evidence type="ECO:0000313" key="2">
    <source>
        <dbReference type="Proteomes" id="UP000649179"/>
    </source>
</evidence>
<dbReference type="Proteomes" id="UP000649179">
    <property type="component" value="Unassembled WGS sequence"/>
</dbReference>
<dbReference type="EMBL" id="BMKQ01000001">
    <property type="protein sequence ID" value="GGF50907.1"/>
    <property type="molecule type" value="Genomic_DNA"/>
</dbReference>
<organism evidence="1 2">
    <name type="scientific">Marmoricola endophyticus</name>
    <dbReference type="NCBI Taxonomy" id="2040280"/>
    <lineage>
        <taxon>Bacteria</taxon>
        <taxon>Bacillati</taxon>
        <taxon>Actinomycetota</taxon>
        <taxon>Actinomycetes</taxon>
        <taxon>Propionibacteriales</taxon>
        <taxon>Nocardioidaceae</taxon>
        <taxon>Marmoricola</taxon>
    </lineage>
</organism>
<reference evidence="1" key="2">
    <citation type="submission" date="2020-09" db="EMBL/GenBank/DDBJ databases">
        <authorList>
            <person name="Sun Q."/>
            <person name="Zhou Y."/>
        </authorList>
    </citation>
    <scope>NUCLEOTIDE SEQUENCE</scope>
    <source>
        <strain evidence="1">CGMCC 1.16067</strain>
    </source>
</reference>